<evidence type="ECO:0000313" key="6">
    <source>
        <dbReference type="EMBL" id="OZY87287.1"/>
    </source>
</evidence>
<dbReference type="GO" id="GO:0071111">
    <property type="term" value="F:cyclic-guanylate-specific phosphodiesterase activity"/>
    <property type="evidence" value="ECO:0007669"/>
    <property type="project" value="InterPro"/>
</dbReference>
<dbReference type="PROSITE" id="PS50110">
    <property type="entry name" value="RESPONSE_REGULATORY"/>
    <property type="match status" value="1"/>
</dbReference>
<dbReference type="InterPro" id="IPR000160">
    <property type="entry name" value="GGDEF_dom"/>
</dbReference>
<evidence type="ECO:0000256" key="1">
    <source>
        <dbReference type="PROSITE-ProRule" id="PRU00169"/>
    </source>
</evidence>
<dbReference type="CDD" id="cd19920">
    <property type="entry name" value="REC_PA4781-like"/>
    <property type="match status" value="1"/>
</dbReference>
<evidence type="ECO:0000313" key="7">
    <source>
        <dbReference type="Proteomes" id="UP000216101"/>
    </source>
</evidence>
<sequence>MSSATRILLVDDTPENLDVLSGILEDLDCQLIVATSGERALELAARRLPDLILLDVMMPDINGFDVCTRLKGDITTTEIPIIFVTARTDDISQGFRVGGADYITKPINADEVRARVRHQLERQAMLAELKSFNRELETKVRERTSELTIANRQLREEINERRYMQDRLNYLATHDFVTRLHNRNALESFVSELLARIQVQTVNATFLMIDIDRFRLINQSCGCIAGDELLRQFADAISGLLRRDDFFARLGGDRFAVVTYCDEGDKGDALARSILAQLQEFNFQWEDRQFKLAASIATVPLTRTMVSYDQVMLAADEVIFVAKQEARGGIFSYEEAAKRSNLHKENINWASRLVDAIHNQSFRAYFQMIEYFPATRDDEAPRYRLEVLMRLWDAEHQRMISPGEFIGPAERLHLIPELDKWMLQATLSLFAQHPDLLDQIDMVSINISAFSIRETQFAQFIINSFQHFNLPPQKFCFEITETQAIVNVESARQFMQQLREFGAHFALDDFGSGFASYAYLHQMAFDKIKIDGIFVRDMDSDASHYAMVKSIVEMAASLNKEVIAEFVETEAVAQKLYALGVRWGQGYHHHRPQALNYQSLQKLLLSPVQQTT</sequence>
<dbReference type="NCBIfam" id="TIGR00254">
    <property type="entry name" value="GGDEF"/>
    <property type="match status" value="1"/>
</dbReference>
<dbReference type="STRING" id="1209072.GCA_000766945_02824"/>
<gene>
    <name evidence="6" type="ORF">CBP51_09995</name>
</gene>
<dbReference type="Gene3D" id="3.20.20.450">
    <property type="entry name" value="EAL domain"/>
    <property type="match status" value="1"/>
</dbReference>
<comment type="caution">
    <text evidence="6">The sequence shown here is derived from an EMBL/GenBank/DDBJ whole genome shotgun (WGS) entry which is preliminary data.</text>
</comment>
<dbReference type="SMART" id="SM00267">
    <property type="entry name" value="GGDEF"/>
    <property type="match status" value="1"/>
</dbReference>
<dbReference type="SUPFAM" id="SSF55073">
    <property type="entry name" value="Nucleotide cyclase"/>
    <property type="match status" value="1"/>
</dbReference>
<feature type="coiled-coil region" evidence="2">
    <location>
        <begin position="122"/>
        <end position="153"/>
    </location>
</feature>
<evidence type="ECO:0000256" key="2">
    <source>
        <dbReference type="SAM" id="Coils"/>
    </source>
</evidence>
<dbReference type="PANTHER" id="PTHR33121">
    <property type="entry name" value="CYCLIC DI-GMP PHOSPHODIESTERASE PDEF"/>
    <property type="match status" value="1"/>
</dbReference>
<protein>
    <submittedName>
        <fullName evidence="6">GGDEF domain-containing response regulator</fullName>
    </submittedName>
</protein>
<dbReference type="PANTHER" id="PTHR33121:SF23">
    <property type="entry name" value="CYCLIC DI-GMP PHOSPHODIESTERASE PDEB"/>
    <property type="match status" value="1"/>
</dbReference>
<feature type="domain" description="Response regulatory" evidence="3">
    <location>
        <begin position="6"/>
        <end position="120"/>
    </location>
</feature>
<dbReference type="SUPFAM" id="SSF141868">
    <property type="entry name" value="EAL domain-like"/>
    <property type="match status" value="1"/>
</dbReference>
<evidence type="ECO:0000259" key="3">
    <source>
        <dbReference type="PROSITE" id="PS50110"/>
    </source>
</evidence>
<dbReference type="InterPro" id="IPR001789">
    <property type="entry name" value="Sig_transdc_resp-reg_receiver"/>
</dbReference>
<dbReference type="Pfam" id="PF00072">
    <property type="entry name" value="Response_reg"/>
    <property type="match status" value="1"/>
</dbReference>
<dbReference type="InterPro" id="IPR050706">
    <property type="entry name" value="Cyclic-di-GMP_PDE-like"/>
</dbReference>
<dbReference type="Proteomes" id="UP000216101">
    <property type="component" value="Unassembled WGS sequence"/>
</dbReference>
<reference evidence="7" key="1">
    <citation type="submission" date="2017-05" db="EMBL/GenBank/DDBJ databases">
        <authorList>
            <person name="Barney B.M."/>
        </authorList>
    </citation>
    <scope>NUCLEOTIDE SEQUENCE [LARGE SCALE GENOMIC DNA]</scope>
    <source>
        <strain evidence="7">PSBB022</strain>
    </source>
</reference>
<dbReference type="CDD" id="cd01948">
    <property type="entry name" value="EAL"/>
    <property type="match status" value="1"/>
</dbReference>
<keyword evidence="7" id="KW-1185">Reference proteome</keyword>
<dbReference type="PROSITE" id="PS50883">
    <property type="entry name" value="EAL"/>
    <property type="match status" value="1"/>
</dbReference>
<feature type="domain" description="GGDEF" evidence="5">
    <location>
        <begin position="202"/>
        <end position="335"/>
    </location>
</feature>
<dbReference type="InterPro" id="IPR029787">
    <property type="entry name" value="Nucleotide_cyclase"/>
</dbReference>
<feature type="domain" description="EAL" evidence="4">
    <location>
        <begin position="346"/>
        <end position="606"/>
    </location>
</feature>
<dbReference type="AlphaFoldDB" id="A0A266QBP0"/>
<dbReference type="SMART" id="SM00052">
    <property type="entry name" value="EAL"/>
    <property type="match status" value="1"/>
</dbReference>
<dbReference type="Gene3D" id="3.30.70.270">
    <property type="match status" value="1"/>
</dbReference>
<dbReference type="InterPro" id="IPR001633">
    <property type="entry name" value="EAL_dom"/>
</dbReference>
<dbReference type="InterPro" id="IPR011006">
    <property type="entry name" value="CheY-like_superfamily"/>
</dbReference>
<dbReference type="RefSeq" id="WP_094984730.1">
    <property type="nucleotide sequence ID" value="NZ_NHNI01000001.1"/>
</dbReference>
<dbReference type="InterPro" id="IPR035919">
    <property type="entry name" value="EAL_sf"/>
</dbReference>
<dbReference type="PROSITE" id="PS50887">
    <property type="entry name" value="GGDEF"/>
    <property type="match status" value="1"/>
</dbReference>
<keyword evidence="2" id="KW-0175">Coiled coil</keyword>
<dbReference type="CDD" id="cd01949">
    <property type="entry name" value="GGDEF"/>
    <property type="match status" value="1"/>
</dbReference>
<evidence type="ECO:0000259" key="4">
    <source>
        <dbReference type="PROSITE" id="PS50883"/>
    </source>
</evidence>
<proteinExistence type="predicted"/>
<dbReference type="SMART" id="SM00448">
    <property type="entry name" value="REC"/>
    <property type="match status" value="1"/>
</dbReference>
<keyword evidence="1" id="KW-0597">Phosphoprotein</keyword>
<dbReference type="SUPFAM" id="SSF52172">
    <property type="entry name" value="CheY-like"/>
    <property type="match status" value="1"/>
</dbReference>
<dbReference type="Pfam" id="PF00990">
    <property type="entry name" value="GGDEF"/>
    <property type="match status" value="1"/>
</dbReference>
<dbReference type="Pfam" id="PF00563">
    <property type="entry name" value="EAL"/>
    <property type="match status" value="1"/>
</dbReference>
<name>A0A266QBP0_9GAMM</name>
<dbReference type="InterPro" id="IPR043128">
    <property type="entry name" value="Rev_trsase/Diguanyl_cyclase"/>
</dbReference>
<dbReference type="Gene3D" id="3.40.50.2300">
    <property type="match status" value="1"/>
</dbReference>
<dbReference type="EMBL" id="NHNI01000001">
    <property type="protein sequence ID" value="OZY87287.1"/>
    <property type="molecule type" value="Genomic_DNA"/>
</dbReference>
<evidence type="ECO:0000259" key="5">
    <source>
        <dbReference type="PROSITE" id="PS50887"/>
    </source>
</evidence>
<accession>A0A266QBP0</accession>
<organism evidence="6 7">
    <name type="scientific">Cellvibrio mixtus</name>
    <dbReference type="NCBI Taxonomy" id="39650"/>
    <lineage>
        <taxon>Bacteria</taxon>
        <taxon>Pseudomonadati</taxon>
        <taxon>Pseudomonadota</taxon>
        <taxon>Gammaproteobacteria</taxon>
        <taxon>Cellvibrionales</taxon>
        <taxon>Cellvibrionaceae</taxon>
        <taxon>Cellvibrio</taxon>
    </lineage>
</organism>
<dbReference type="GO" id="GO:0000160">
    <property type="term" value="P:phosphorelay signal transduction system"/>
    <property type="evidence" value="ECO:0007669"/>
    <property type="project" value="InterPro"/>
</dbReference>
<feature type="modified residue" description="4-aspartylphosphate" evidence="1">
    <location>
        <position position="55"/>
    </location>
</feature>